<accession>A0A1D1VZ80</accession>
<protein>
    <submittedName>
        <fullName evidence="1">Uncharacterized protein</fullName>
    </submittedName>
</protein>
<name>A0A1D1VZ80_RAMVA</name>
<dbReference type="Proteomes" id="UP000186922">
    <property type="component" value="Unassembled WGS sequence"/>
</dbReference>
<proteinExistence type="predicted"/>
<evidence type="ECO:0000313" key="2">
    <source>
        <dbReference type="Proteomes" id="UP000186922"/>
    </source>
</evidence>
<reference evidence="1 2" key="1">
    <citation type="journal article" date="2016" name="Nat. Commun.">
        <title>Extremotolerant tardigrade genome and improved radiotolerance of human cultured cells by tardigrade-unique protein.</title>
        <authorList>
            <person name="Hashimoto T."/>
            <person name="Horikawa D.D."/>
            <person name="Saito Y."/>
            <person name="Kuwahara H."/>
            <person name="Kozuka-Hata H."/>
            <person name="Shin-I T."/>
            <person name="Minakuchi Y."/>
            <person name="Ohishi K."/>
            <person name="Motoyama A."/>
            <person name="Aizu T."/>
            <person name="Enomoto A."/>
            <person name="Kondo K."/>
            <person name="Tanaka S."/>
            <person name="Hara Y."/>
            <person name="Koshikawa S."/>
            <person name="Sagara H."/>
            <person name="Miura T."/>
            <person name="Yokobori S."/>
            <person name="Miyagawa K."/>
            <person name="Suzuki Y."/>
            <person name="Kubo T."/>
            <person name="Oyama M."/>
            <person name="Kohara Y."/>
            <person name="Fujiyama A."/>
            <person name="Arakawa K."/>
            <person name="Katayama T."/>
            <person name="Toyoda A."/>
            <person name="Kunieda T."/>
        </authorList>
    </citation>
    <scope>NUCLEOTIDE SEQUENCE [LARGE SCALE GENOMIC DNA]</scope>
    <source>
        <strain evidence="1 2">YOKOZUNA-1</strain>
    </source>
</reference>
<comment type="caution">
    <text evidence="1">The sequence shown here is derived from an EMBL/GenBank/DDBJ whole genome shotgun (WGS) entry which is preliminary data.</text>
</comment>
<dbReference type="EMBL" id="BDGG01000014">
    <property type="protein sequence ID" value="GAV06690.1"/>
    <property type="molecule type" value="Genomic_DNA"/>
</dbReference>
<organism evidence="1 2">
    <name type="scientific">Ramazzottius varieornatus</name>
    <name type="common">Water bear</name>
    <name type="synonym">Tardigrade</name>
    <dbReference type="NCBI Taxonomy" id="947166"/>
    <lineage>
        <taxon>Eukaryota</taxon>
        <taxon>Metazoa</taxon>
        <taxon>Ecdysozoa</taxon>
        <taxon>Tardigrada</taxon>
        <taxon>Eutardigrada</taxon>
        <taxon>Parachela</taxon>
        <taxon>Hypsibioidea</taxon>
        <taxon>Ramazzottiidae</taxon>
        <taxon>Ramazzottius</taxon>
    </lineage>
</organism>
<sequence length="93" mass="10483">MVNGIKRVEIITTVLVTNATGNSMHNLGPAFDRRTAQFQAYHGQHFSLKHTYLLDANITNCSDLASQTSRMIAEWYYKKRINAEVIPCLTPAN</sequence>
<gene>
    <name evidence="1" type="primary">RvY_16636-1</name>
    <name evidence="1" type="synonym">RvY_16636.1</name>
    <name evidence="1" type="ORF">RvY_16636</name>
</gene>
<keyword evidence="2" id="KW-1185">Reference proteome</keyword>
<dbReference type="AlphaFoldDB" id="A0A1D1VZ80"/>
<evidence type="ECO:0000313" key="1">
    <source>
        <dbReference type="EMBL" id="GAV06690.1"/>
    </source>
</evidence>